<dbReference type="SUPFAM" id="SSF46785">
    <property type="entry name" value="Winged helix' DNA-binding domain"/>
    <property type="match status" value="1"/>
</dbReference>
<dbReference type="InterPro" id="IPR036390">
    <property type="entry name" value="WH_DNA-bd_sf"/>
</dbReference>
<protein>
    <submittedName>
        <fullName evidence="2">MarR family transcriptional regulator</fullName>
    </submittedName>
</protein>
<dbReference type="PANTHER" id="PTHR39515">
    <property type="entry name" value="CONSERVED PROTEIN"/>
    <property type="match status" value="1"/>
</dbReference>
<organism evidence="2 3">
    <name type="scientific">Kribbella qitaiheensis</name>
    <dbReference type="NCBI Taxonomy" id="1544730"/>
    <lineage>
        <taxon>Bacteria</taxon>
        <taxon>Bacillati</taxon>
        <taxon>Actinomycetota</taxon>
        <taxon>Actinomycetes</taxon>
        <taxon>Propionibacteriales</taxon>
        <taxon>Kribbellaceae</taxon>
        <taxon>Kribbella</taxon>
    </lineage>
</organism>
<feature type="domain" description="HTH marR-type" evidence="1">
    <location>
        <begin position="1"/>
        <end position="141"/>
    </location>
</feature>
<dbReference type="PANTHER" id="PTHR39515:SF2">
    <property type="entry name" value="HTH-TYPE TRANSCRIPTIONAL REGULATOR RV0880"/>
    <property type="match status" value="1"/>
</dbReference>
<dbReference type="AlphaFoldDB" id="A0A7G6X804"/>
<keyword evidence="3" id="KW-1185">Reference proteome</keyword>
<dbReference type="Gene3D" id="1.10.10.10">
    <property type="entry name" value="Winged helix-like DNA-binding domain superfamily/Winged helix DNA-binding domain"/>
    <property type="match status" value="1"/>
</dbReference>
<dbReference type="EMBL" id="CP043661">
    <property type="protein sequence ID" value="QNE22369.1"/>
    <property type="molecule type" value="Genomic_DNA"/>
</dbReference>
<dbReference type="Proteomes" id="UP000515563">
    <property type="component" value="Chromosome"/>
</dbReference>
<dbReference type="Pfam" id="PF01047">
    <property type="entry name" value="MarR"/>
    <property type="match status" value="1"/>
</dbReference>
<reference evidence="2 3" key="2">
    <citation type="journal article" date="2020" name="Microbiol. Resour. Announc.">
        <title>Antarctic desert soil bacteria exhibit high novel natural product potential, evaluated through long-read genome sequencing and comparative genomics.</title>
        <authorList>
            <person name="Benaud N."/>
            <person name="Edwards R.J."/>
            <person name="Amos T.G."/>
            <person name="D'Agostino P.M."/>
            <person name="Gutierrez-Chavez C."/>
            <person name="Montgomery K."/>
            <person name="Nicetic I."/>
            <person name="Ferrari B.C."/>
        </authorList>
    </citation>
    <scope>NUCLEOTIDE SEQUENCE [LARGE SCALE GENOMIC DNA]</scope>
    <source>
        <strain evidence="2 3">SPB151</strain>
    </source>
</reference>
<gene>
    <name evidence="2" type="ORF">F1D05_36335</name>
</gene>
<evidence type="ECO:0000313" key="3">
    <source>
        <dbReference type="Proteomes" id="UP000515563"/>
    </source>
</evidence>
<evidence type="ECO:0000313" key="2">
    <source>
        <dbReference type="EMBL" id="QNE22369.1"/>
    </source>
</evidence>
<proteinExistence type="predicted"/>
<dbReference type="SMART" id="SM00347">
    <property type="entry name" value="HTH_MARR"/>
    <property type="match status" value="1"/>
</dbReference>
<name>A0A7G6X804_9ACTN</name>
<dbReference type="PROSITE" id="PS50995">
    <property type="entry name" value="HTH_MARR_2"/>
    <property type="match status" value="1"/>
</dbReference>
<accession>A0A7G6X804</accession>
<dbReference type="GO" id="GO:0003700">
    <property type="term" value="F:DNA-binding transcription factor activity"/>
    <property type="evidence" value="ECO:0007669"/>
    <property type="project" value="InterPro"/>
</dbReference>
<dbReference type="InterPro" id="IPR052526">
    <property type="entry name" value="HTH-type_Bedaq_tolerance"/>
</dbReference>
<dbReference type="RefSeq" id="WP_185444784.1">
    <property type="nucleotide sequence ID" value="NZ_CP043661.1"/>
</dbReference>
<evidence type="ECO:0000259" key="1">
    <source>
        <dbReference type="PROSITE" id="PS50995"/>
    </source>
</evidence>
<reference evidence="3" key="1">
    <citation type="submission" date="2019-09" db="EMBL/GenBank/DDBJ databases">
        <title>Antimicrobial potential of Antarctic Bacteria.</title>
        <authorList>
            <person name="Benaud N."/>
            <person name="Edwards R.J."/>
            <person name="Ferrari B.C."/>
        </authorList>
    </citation>
    <scope>NUCLEOTIDE SEQUENCE [LARGE SCALE GENOMIC DNA]</scope>
    <source>
        <strain evidence="3">SPB151</strain>
    </source>
</reference>
<dbReference type="InterPro" id="IPR036388">
    <property type="entry name" value="WH-like_DNA-bd_sf"/>
</dbReference>
<dbReference type="KEGG" id="kqi:F1D05_36335"/>
<dbReference type="InterPro" id="IPR000835">
    <property type="entry name" value="HTH_MarR-typ"/>
</dbReference>
<sequence length="153" mass="16446">MTKQPSEPHELKVAELTAVIGAFTRMNIRLPSTRRLSFTTLSVLHTLAHGGPRRLSELTASEQVSQPAITQIVTKLEQDNLVERRADPLDGRAVLVGITAAGAAIIDGREADRIVLLTELTGRLTPAERTAIAAALPALARVVELNQERTGNA</sequence>